<feature type="signal peptide" evidence="1">
    <location>
        <begin position="1"/>
        <end position="18"/>
    </location>
</feature>
<dbReference type="GO" id="GO:0030414">
    <property type="term" value="F:peptidase inhibitor activity"/>
    <property type="evidence" value="ECO:0007669"/>
    <property type="project" value="InterPro"/>
</dbReference>
<dbReference type="PROSITE" id="PS51390">
    <property type="entry name" value="WAP"/>
    <property type="match status" value="1"/>
</dbReference>
<protein>
    <submittedName>
        <fullName evidence="3">Type I crustin 7</fullName>
    </submittedName>
</protein>
<reference evidence="3" key="1">
    <citation type="submission" date="2019-04" db="EMBL/GenBank/DDBJ databases">
        <title>Cloning and characterization of #antimicrobial peptide type I crustin 7 from Scylla paramamosain.</title>
        <authorList>
            <person name="Wang K."/>
            <person name="Xiao W."/>
            <person name="Cheng F."/>
        </authorList>
    </citation>
    <scope>NUCLEOTIDE SEQUENCE</scope>
</reference>
<dbReference type="Pfam" id="PF00095">
    <property type="entry name" value="WAP"/>
    <property type="match status" value="1"/>
</dbReference>
<sequence>MLRTVIVAVMVFVMVVEANPGCRSYCRKPKVEGVPDRAIYCCDPGTGVGKYAEHDGKCPHRPVCPPVRAQTFIPITPQVCSHDGQCRRNEKCCPDACLEHHTCLLADRK</sequence>
<feature type="chain" id="PRO_5032824167" evidence="1">
    <location>
        <begin position="19"/>
        <end position="109"/>
    </location>
</feature>
<dbReference type="GeneID" id="135111409"/>
<feature type="domain" description="WAP" evidence="2">
    <location>
        <begin position="58"/>
        <end position="107"/>
    </location>
</feature>
<dbReference type="SUPFAM" id="SSF57256">
    <property type="entry name" value="Elafin-like"/>
    <property type="match status" value="1"/>
</dbReference>
<organism evidence="3">
    <name type="scientific">Scylla paramamosain</name>
    <name type="common">Mud crab</name>
    <dbReference type="NCBI Taxonomy" id="85552"/>
    <lineage>
        <taxon>Eukaryota</taxon>
        <taxon>Metazoa</taxon>
        <taxon>Ecdysozoa</taxon>
        <taxon>Arthropoda</taxon>
        <taxon>Crustacea</taxon>
        <taxon>Multicrustacea</taxon>
        <taxon>Malacostraca</taxon>
        <taxon>Eumalacostraca</taxon>
        <taxon>Eucarida</taxon>
        <taxon>Decapoda</taxon>
        <taxon>Pleocyemata</taxon>
        <taxon>Brachyura</taxon>
        <taxon>Eubrachyura</taxon>
        <taxon>Portunoidea</taxon>
        <taxon>Portunidae</taxon>
        <taxon>Portuninae</taxon>
        <taxon>Scylla</taxon>
    </lineage>
</organism>
<evidence type="ECO:0000256" key="1">
    <source>
        <dbReference type="SAM" id="SignalP"/>
    </source>
</evidence>
<dbReference type="InterPro" id="IPR036645">
    <property type="entry name" value="Elafin-like_sf"/>
</dbReference>
<keyword evidence="1" id="KW-0732">Signal</keyword>
<dbReference type="AlphaFoldDB" id="A0A858Z4L6"/>
<dbReference type="GO" id="GO:0005576">
    <property type="term" value="C:extracellular region"/>
    <property type="evidence" value="ECO:0007669"/>
    <property type="project" value="InterPro"/>
</dbReference>
<dbReference type="Gene3D" id="4.10.75.10">
    <property type="entry name" value="Elafin-like"/>
    <property type="match status" value="1"/>
</dbReference>
<dbReference type="EMBL" id="MK733605">
    <property type="protein sequence ID" value="QJW82778.1"/>
    <property type="molecule type" value="mRNA"/>
</dbReference>
<name>A0A858Z4L6_SCYPA</name>
<evidence type="ECO:0000313" key="3">
    <source>
        <dbReference type="EMBL" id="QJW82778.1"/>
    </source>
</evidence>
<accession>A0A858Z4L6</accession>
<dbReference type="RefSeq" id="XP_063880740.1">
    <property type="nucleotide sequence ID" value="XM_064024670.1"/>
</dbReference>
<dbReference type="InterPro" id="IPR008197">
    <property type="entry name" value="WAP_dom"/>
</dbReference>
<dbReference type="SMART" id="SM00217">
    <property type="entry name" value="WAP"/>
    <property type="match status" value="1"/>
</dbReference>
<evidence type="ECO:0000259" key="2">
    <source>
        <dbReference type="PROSITE" id="PS51390"/>
    </source>
</evidence>
<proteinExistence type="evidence at transcript level"/>